<dbReference type="PROSITE" id="PS50181">
    <property type="entry name" value="FBOX"/>
    <property type="match status" value="1"/>
</dbReference>
<dbReference type="EMBL" id="PGOL01001168">
    <property type="protein sequence ID" value="PKI60358.1"/>
    <property type="molecule type" value="Genomic_DNA"/>
</dbReference>
<dbReference type="InterPro" id="IPR001810">
    <property type="entry name" value="F-box_dom"/>
</dbReference>
<evidence type="ECO:0000259" key="1">
    <source>
        <dbReference type="PROSITE" id="PS50181"/>
    </source>
</evidence>
<comment type="caution">
    <text evidence="2">The sequence shown here is derived from an EMBL/GenBank/DDBJ whole genome shotgun (WGS) entry which is preliminary data.</text>
</comment>
<dbReference type="Proteomes" id="UP000233551">
    <property type="component" value="Unassembled WGS sequence"/>
</dbReference>
<proteinExistence type="predicted"/>
<dbReference type="Pfam" id="PF03478">
    <property type="entry name" value="Beta-prop_KIB1-4"/>
    <property type="match status" value="1"/>
</dbReference>
<evidence type="ECO:0000313" key="3">
    <source>
        <dbReference type="Proteomes" id="UP000233551"/>
    </source>
</evidence>
<dbReference type="SUPFAM" id="SSF81383">
    <property type="entry name" value="F-box domain"/>
    <property type="match status" value="1"/>
</dbReference>
<name>A0A2I0JVL6_PUNGR</name>
<sequence length="453" mass="51437">MGAVMYTPYTCAWRAIPDDLGEESSASCIPRQRDRSWTSLPELVLHEILDRLDSHKDYARFLVVCKSWRSSALDMWPHKKAKYRAFLNHQPMLLLGDHIYSVATGKVATGKIAATANSFEQLSRNSRVIGSSFDWLIIYNPINVRARVPLQIVLLNPQAAINSLEHSSFCLHMDRVAGFYPVKAVLSADPSRGRDYVVAILFRNNSSPSTCMIILLETIGDRMYIRQMYHGLGHVYDIACLNGVIHWLEKNGPPGTTSTESEGFYVISMSSLRPDRIEFVSYNNDPCPTLIGEYCDAYILEGWKGGGLCGSSIIIYNRIMHDDGTMETLGFEVFEWVHSKEGGAEMLWRRVRNLQNDVIFLGSNSAFRTAGSGLLAADRLEPNCIYYMDDPEIIKTDQNKKRNRATMYPDMGVFDVELDCRRPFPFPEDCKYKQLLKRHRRPPVGSLSNHKKD</sequence>
<organism evidence="2 3">
    <name type="scientific">Punica granatum</name>
    <name type="common">Pomegranate</name>
    <dbReference type="NCBI Taxonomy" id="22663"/>
    <lineage>
        <taxon>Eukaryota</taxon>
        <taxon>Viridiplantae</taxon>
        <taxon>Streptophyta</taxon>
        <taxon>Embryophyta</taxon>
        <taxon>Tracheophyta</taxon>
        <taxon>Spermatophyta</taxon>
        <taxon>Magnoliopsida</taxon>
        <taxon>eudicotyledons</taxon>
        <taxon>Gunneridae</taxon>
        <taxon>Pentapetalae</taxon>
        <taxon>rosids</taxon>
        <taxon>malvids</taxon>
        <taxon>Myrtales</taxon>
        <taxon>Lythraceae</taxon>
        <taxon>Punica</taxon>
    </lineage>
</organism>
<evidence type="ECO:0000313" key="2">
    <source>
        <dbReference type="EMBL" id="PKI60358.1"/>
    </source>
</evidence>
<accession>A0A2I0JVL6</accession>
<gene>
    <name evidence="2" type="ORF">CRG98_019294</name>
</gene>
<dbReference type="SMART" id="SM00256">
    <property type="entry name" value="FBOX"/>
    <property type="match status" value="1"/>
</dbReference>
<dbReference type="Pfam" id="PF12937">
    <property type="entry name" value="F-box-like"/>
    <property type="match status" value="1"/>
</dbReference>
<reference evidence="2 3" key="1">
    <citation type="submission" date="2017-11" db="EMBL/GenBank/DDBJ databases">
        <title>De-novo sequencing of pomegranate (Punica granatum L.) genome.</title>
        <authorList>
            <person name="Akparov Z."/>
            <person name="Amiraslanov A."/>
            <person name="Hajiyeva S."/>
            <person name="Abbasov M."/>
            <person name="Kaur K."/>
            <person name="Hamwieh A."/>
            <person name="Solovyev V."/>
            <person name="Salamov A."/>
            <person name="Braich B."/>
            <person name="Kosarev P."/>
            <person name="Mahmoud A."/>
            <person name="Hajiyev E."/>
            <person name="Babayeva S."/>
            <person name="Izzatullayeva V."/>
            <person name="Mammadov A."/>
            <person name="Mammadov A."/>
            <person name="Sharifova S."/>
            <person name="Ojaghi J."/>
            <person name="Eynullazada K."/>
            <person name="Bayramov B."/>
            <person name="Abdulazimova A."/>
            <person name="Shahmuradov I."/>
        </authorList>
    </citation>
    <scope>NUCLEOTIDE SEQUENCE [LARGE SCALE GENOMIC DNA]</scope>
    <source>
        <strain evidence="3">cv. AG2017</strain>
        <tissue evidence="2">Leaf</tissue>
    </source>
</reference>
<dbReference type="InterPro" id="IPR005174">
    <property type="entry name" value="KIB1-4_b-propeller"/>
</dbReference>
<dbReference type="InterPro" id="IPR036047">
    <property type="entry name" value="F-box-like_dom_sf"/>
</dbReference>
<dbReference type="Gene3D" id="1.20.1280.50">
    <property type="match status" value="1"/>
</dbReference>
<keyword evidence="3" id="KW-1185">Reference proteome</keyword>
<dbReference type="PANTHER" id="PTHR44259">
    <property type="entry name" value="OS07G0183000 PROTEIN-RELATED"/>
    <property type="match status" value="1"/>
</dbReference>
<feature type="domain" description="F-box" evidence="1">
    <location>
        <begin position="34"/>
        <end position="86"/>
    </location>
</feature>
<dbReference type="InterPro" id="IPR050942">
    <property type="entry name" value="F-box_BR-signaling"/>
</dbReference>
<dbReference type="AlphaFoldDB" id="A0A2I0JVL6"/>
<protein>
    <recommendedName>
        <fullName evidence="1">F-box domain-containing protein</fullName>
    </recommendedName>
</protein>